<dbReference type="AlphaFoldDB" id="A0AA39X341"/>
<dbReference type="Gene3D" id="4.10.280.10">
    <property type="entry name" value="Helix-loop-helix DNA-binding domain"/>
    <property type="match status" value="1"/>
</dbReference>
<evidence type="ECO:0000313" key="4">
    <source>
        <dbReference type="Proteomes" id="UP001175000"/>
    </source>
</evidence>
<evidence type="ECO:0000313" key="3">
    <source>
        <dbReference type="EMBL" id="KAK0625935.1"/>
    </source>
</evidence>
<feature type="coiled-coil region" evidence="1">
    <location>
        <begin position="222"/>
        <end position="249"/>
    </location>
</feature>
<evidence type="ECO:0008006" key="5">
    <source>
        <dbReference type="Google" id="ProtNLM"/>
    </source>
</evidence>
<accession>A0AA39X341</accession>
<organism evidence="3 4">
    <name type="scientific">Immersiella caudata</name>
    <dbReference type="NCBI Taxonomy" id="314043"/>
    <lineage>
        <taxon>Eukaryota</taxon>
        <taxon>Fungi</taxon>
        <taxon>Dikarya</taxon>
        <taxon>Ascomycota</taxon>
        <taxon>Pezizomycotina</taxon>
        <taxon>Sordariomycetes</taxon>
        <taxon>Sordariomycetidae</taxon>
        <taxon>Sordariales</taxon>
        <taxon>Lasiosphaeriaceae</taxon>
        <taxon>Immersiella</taxon>
    </lineage>
</organism>
<comment type="caution">
    <text evidence="3">The sequence shown here is derived from an EMBL/GenBank/DDBJ whole genome shotgun (WGS) entry which is preliminary data.</text>
</comment>
<name>A0AA39X341_9PEZI</name>
<keyword evidence="1" id="KW-0175">Coiled coil</keyword>
<feature type="compositionally biased region" description="Low complexity" evidence="2">
    <location>
        <begin position="139"/>
        <end position="156"/>
    </location>
</feature>
<evidence type="ECO:0000256" key="2">
    <source>
        <dbReference type="SAM" id="MobiDB-lite"/>
    </source>
</evidence>
<reference evidence="3" key="1">
    <citation type="submission" date="2023-06" db="EMBL/GenBank/DDBJ databases">
        <title>Genome-scale phylogeny and comparative genomics of the fungal order Sordariales.</title>
        <authorList>
            <consortium name="Lawrence Berkeley National Laboratory"/>
            <person name="Hensen N."/>
            <person name="Bonometti L."/>
            <person name="Westerberg I."/>
            <person name="Brannstrom I.O."/>
            <person name="Guillou S."/>
            <person name="Cros-Aarteil S."/>
            <person name="Calhoun S."/>
            <person name="Haridas S."/>
            <person name="Kuo A."/>
            <person name="Mondo S."/>
            <person name="Pangilinan J."/>
            <person name="Riley R."/>
            <person name="Labutti K."/>
            <person name="Andreopoulos B."/>
            <person name="Lipzen A."/>
            <person name="Chen C."/>
            <person name="Yanf M."/>
            <person name="Daum C."/>
            <person name="Ng V."/>
            <person name="Clum A."/>
            <person name="Steindorff A."/>
            <person name="Ohm R."/>
            <person name="Martin F."/>
            <person name="Silar P."/>
            <person name="Natvig D."/>
            <person name="Lalanne C."/>
            <person name="Gautier V."/>
            <person name="Ament-Velasquez S.L."/>
            <person name="Kruys A."/>
            <person name="Hutchinson M.I."/>
            <person name="Powell A.J."/>
            <person name="Barry K."/>
            <person name="Miller A.N."/>
            <person name="Grigoriev I.V."/>
            <person name="Debuchy R."/>
            <person name="Gladieux P."/>
            <person name="Thoren M.H."/>
            <person name="Johannesson H."/>
        </authorList>
    </citation>
    <scope>NUCLEOTIDE SEQUENCE</scope>
    <source>
        <strain evidence="3">CBS 606.72</strain>
    </source>
</reference>
<dbReference type="InterPro" id="IPR036638">
    <property type="entry name" value="HLH_DNA-bd_sf"/>
</dbReference>
<dbReference type="EMBL" id="JAULSU010000002">
    <property type="protein sequence ID" value="KAK0625935.1"/>
    <property type="molecule type" value="Genomic_DNA"/>
</dbReference>
<keyword evidence="4" id="KW-1185">Reference proteome</keyword>
<gene>
    <name evidence="3" type="ORF">B0T14DRAFT_89142</name>
</gene>
<dbReference type="Proteomes" id="UP001175000">
    <property type="component" value="Unassembled WGS sequence"/>
</dbReference>
<feature type="region of interest" description="Disordered" evidence="2">
    <location>
        <begin position="80"/>
        <end position="168"/>
    </location>
</feature>
<protein>
    <recommendedName>
        <fullName evidence="5">BHLH domain-containing protein</fullName>
    </recommendedName>
</protein>
<sequence length="262" mass="28529">MDSQSGTHWLTSAWARDDMSTSQLGNDWWATSQTYDSPTSARGDNFYLSTDLDSPSSYYGFNDMGSMSLPSATAITTDSPSLFGSVDDDESMMMSPPITPSISMAYPSPLASPASDSGVSIDSVKTKSKSSRSTDSKAHSSGSRGKAKSARGSSSSDHTSDPKLLRARTCHNVVEKNYRNRLNGQFELMLATLNETRARAGEGEMESFGGDYDRAPSKSAVLQLARERLISLEKENESLRHEVERLKDASHSDFSYSRTALV</sequence>
<dbReference type="SUPFAM" id="SSF47459">
    <property type="entry name" value="HLH, helix-loop-helix DNA-binding domain"/>
    <property type="match status" value="1"/>
</dbReference>
<evidence type="ECO:0000256" key="1">
    <source>
        <dbReference type="SAM" id="Coils"/>
    </source>
</evidence>
<proteinExistence type="predicted"/>
<dbReference type="GO" id="GO:0046983">
    <property type="term" value="F:protein dimerization activity"/>
    <property type="evidence" value="ECO:0007669"/>
    <property type="project" value="InterPro"/>
</dbReference>